<protein>
    <submittedName>
        <fullName evidence="1">Unannotated protein</fullName>
    </submittedName>
</protein>
<evidence type="ECO:0000313" key="1">
    <source>
        <dbReference type="EMBL" id="CAB4801558.1"/>
    </source>
</evidence>
<gene>
    <name evidence="1" type="ORF">UFOPK2969_01500</name>
</gene>
<accession>A0A6J6Y1Z5</accession>
<reference evidence="1" key="1">
    <citation type="submission" date="2020-05" db="EMBL/GenBank/DDBJ databases">
        <authorList>
            <person name="Chiriac C."/>
            <person name="Salcher M."/>
            <person name="Ghai R."/>
            <person name="Kavagutti S V."/>
        </authorList>
    </citation>
    <scope>NUCLEOTIDE SEQUENCE</scope>
</reference>
<name>A0A6J6Y1Z5_9ZZZZ</name>
<sequence>MLIEIERASEELAVPENFRRTRVALGGHVAGLFEKRKVGIRVDVAHATGITIPIPSATKVAALFHDAEISDAVVLQIDASEHAGESAADDDDLGLFGNGIAGEVRIGVGILVEFFELFLQT</sequence>
<proteinExistence type="predicted"/>
<dbReference type="EMBL" id="CAFAAD010000140">
    <property type="protein sequence ID" value="CAB4801558.1"/>
    <property type="molecule type" value="Genomic_DNA"/>
</dbReference>
<organism evidence="1">
    <name type="scientific">freshwater metagenome</name>
    <dbReference type="NCBI Taxonomy" id="449393"/>
    <lineage>
        <taxon>unclassified sequences</taxon>
        <taxon>metagenomes</taxon>
        <taxon>ecological metagenomes</taxon>
    </lineage>
</organism>
<dbReference type="AlphaFoldDB" id="A0A6J6Y1Z5"/>